<feature type="transmembrane region" description="Helical" evidence="1">
    <location>
        <begin position="18"/>
        <end position="42"/>
    </location>
</feature>
<reference evidence="2 3" key="1">
    <citation type="submission" date="2019-06" db="EMBL/GenBank/DDBJ databases">
        <title>WGS assembly of Gossypium darwinii.</title>
        <authorList>
            <person name="Chen Z.J."/>
            <person name="Sreedasyam A."/>
            <person name="Ando A."/>
            <person name="Song Q."/>
            <person name="De L."/>
            <person name="Hulse-Kemp A."/>
            <person name="Ding M."/>
            <person name="Ye W."/>
            <person name="Kirkbride R."/>
            <person name="Jenkins J."/>
            <person name="Plott C."/>
            <person name="Lovell J."/>
            <person name="Lin Y.-M."/>
            <person name="Vaughn R."/>
            <person name="Liu B."/>
            <person name="Li W."/>
            <person name="Simpson S."/>
            <person name="Scheffler B."/>
            <person name="Saski C."/>
            <person name="Grover C."/>
            <person name="Hu G."/>
            <person name="Conover J."/>
            <person name="Carlson J."/>
            <person name="Shu S."/>
            <person name="Boston L."/>
            <person name="Williams M."/>
            <person name="Peterson D."/>
            <person name="Mcgee K."/>
            <person name="Jones D."/>
            <person name="Wendel J."/>
            <person name="Stelly D."/>
            <person name="Grimwood J."/>
            <person name="Schmutz J."/>
        </authorList>
    </citation>
    <scope>NUCLEOTIDE SEQUENCE [LARGE SCALE GENOMIC DNA]</scope>
    <source>
        <strain evidence="2">1808015.09</strain>
    </source>
</reference>
<evidence type="ECO:0000256" key="1">
    <source>
        <dbReference type="SAM" id="Phobius"/>
    </source>
</evidence>
<organism evidence="2 3">
    <name type="scientific">Gossypium darwinii</name>
    <name type="common">Darwin's cotton</name>
    <name type="synonym">Gossypium barbadense var. darwinii</name>
    <dbReference type="NCBI Taxonomy" id="34276"/>
    <lineage>
        <taxon>Eukaryota</taxon>
        <taxon>Viridiplantae</taxon>
        <taxon>Streptophyta</taxon>
        <taxon>Embryophyta</taxon>
        <taxon>Tracheophyta</taxon>
        <taxon>Spermatophyta</taxon>
        <taxon>Magnoliopsida</taxon>
        <taxon>eudicotyledons</taxon>
        <taxon>Gunneridae</taxon>
        <taxon>Pentapetalae</taxon>
        <taxon>rosids</taxon>
        <taxon>malvids</taxon>
        <taxon>Malvales</taxon>
        <taxon>Malvaceae</taxon>
        <taxon>Malvoideae</taxon>
        <taxon>Gossypium</taxon>
    </lineage>
</organism>
<gene>
    <name evidence="2" type="ORF">ES288_D05G268200v1</name>
</gene>
<keyword evidence="1" id="KW-1133">Transmembrane helix</keyword>
<accession>A0A5D2CMJ7</accession>
<feature type="transmembrane region" description="Helical" evidence="1">
    <location>
        <begin position="63"/>
        <end position="84"/>
    </location>
</feature>
<keyword evidence="1" id="KW-0812">Transmembrane</keyword>
<dbReference type="EMBL" id="CM017705">
    <property type="protein sequence ID" value="TYG69898.1"/>
    <property type="molecule type" value="Genomic_DNA"/>
</dbReference>
<protein>
    <submittedName>
        <fullName evidence="2">Uncharacterized protein</fullName>
    </submittedName>
</protein>
<dbReference type="AlphaFoldDB" id="A0A5D2CMJ7"/>
<name>A0A5D2CMJ7_GOSDA</name>
<proteinExistence type="predicted"/>
<feature type="transmembrane region" description="Helical" evidence="1">
    <location>
        <begin position="104"/>
        <end position="123"/>
    </location>
</feature>
<dbReference type="Proteomes" id="UP000323506">
    <property type="component" value="Chromosome D05"/>
</dbReference>
<evidence type="ECO:0000313" key="3">
    <source>
        <dbReference type="Proteomes" id="UP000323506"/>
    </source>
</evidence>
<sequence length="127" mass="15807">MSFLHCFNLGFFRFCLHYLFFSIFRFAMNCIFHFLCFFLLNLRSNFFLFFRLRFLWFFLKTSLVPNLFTSFSLRLINFISTLNLSLDSLLLRYLFKFLIFNQLWFWYLFLKTFLFGCLSRFLLLNQL</sequence>
<keyword evidence="3" id="KW-1185">Reference proteome</keyword>
<evidence type="ECO:0000313" key="2">
    <source>
        <dbReference type="EMBL" id="TYG69898.1"/>
    </source>
</evidence>
<keyword evidence="1" id="KW-0472">Membrane</keyword>